<evidence type="ECO:0000313" key="1">
    <source>
        <dbReference type="Proteomes" id="UP000887577"/>
    </source>
</evidence>
<dbReference type="AlphaFoldDB" id="A0A914Z3A7"/>
<reference evidence="2" key="1">
    <citation type="submission" date="2022-11" db="UniProtKB">
        <authorList>
            <consortium name="WormBaseParasite"/>
        </authorList>
    </citation>
    <scope>IDENTIFICATION</scope>
</reference>
<dbReference type="WBParaSite" id="PSU_v2.g6844.t1">
    <property type="protein sequence ID" value="PSU_v2.g6844.t1"/>
    <property type="gene ID" value="PSU_v2.g6844"/>
</dbReference>
<proteinExistence type="predicted"/>
<organism evidence="1 2">
    <name type="scientific">Panagrolaimus superbus</name>
    <dbReference type="NCBI Taxonomy" id="310955"/>
    <lineage>
        <taxon>Eukaryota</taxon>
        <taxon>Metazoa</taxon>
        <taxon>Ecdysozoa</taxon>
        <taxon>Nematoda</taxon>
        <taxon>Chromadorea</taxon>
        <taxon>Rhabditida</taxon>
        <taxon>Tylenchina</taxon>
        <taxon>Panagrolaimomorpha</taxon>
        <taxon>Panagrolaimoidea</taxon>
        <taxon>Panagrolaimidae</taxon>
        <taxon>Panagrolaimus</taxon>
    </lineage>
</organism>
<name>A0A914Z3A7_9BILA</name>
<sequence>MANVSSKFWITDTINIYDEIDVAPNRLSSIIPKVYQANITKLNLKNQIISYSDFLFLSSNVENIDMFCTTVKAGNDSIVPLEKLVNGLPKIKSLWFFDNSSASSITTTTFKKLLENPHFFKCAEIVMQNLPEKFDIETFFSYAKKNQTTKIFLHFNDSTSEAYKTRLETFIDLVVASQTHNYLPPLIHSPRIDDERWQKITSLYHTY</sequence>
<dbReference type="Proteomes" id="UP000887577">
    <property type="component" value="Unplaced"/>
</dbReference>
<keyword evidence="1" id="KW-1185">Reference proteome</keyword>
<accession>A0A914Z3A7</accession>
<protein>
    <submittedName>
        <fullName evidence="2">Uncharacterized protein</fullName>
    </submittedName>
</protein>
<evidence type="ECO:0000313" key="2">
    <source>
        <dbReference type="WBParaSite" id="PSU_v2.g6844.t1"/>
    </source>
</evidence>